<feature type="compositionally biased region" description="Low complexity" evidence="1">
    <location>
        <begin position="629"/>
        <end position="638"/>
    </location>
</feature>
<gene>
    <name evidence="3" type="ORF">MMUR_32330</name>
</gene>
<dbReference type="Pfam" id="PF02720">
    <property type="entry name" value="DUF222"/>
    <property type="match status" value="1"/>
</dbReference>
<name>A0A7I9WPE1_9MYCO</name>
<dbReference type="EMBL" id="BLKT01000003">
    <property type="protein sequence ID" value="GFG59097.1"/>
    <property type="molecule type" value="Genomic_DNA"/>
</dbReference>
<feature type="compositionally biased region" description="Pro residues" evidence="1">
    <location>
        <begin position="413"/>
        <end position="425"/>
    </location>
</feature>
<dbReference type="RefSeq" id="WP_193489735.1">
    <property type="nucleotide sequence ID" value="NZ_BLKT01000003.1"/>
</dbReference>
<protein>
    <recommendedName>
        <fullName evidence="2">HNH nuclease domain-containing protein</fullName>
    </recommendedName>
</protein>
<feature type="compositionally biased region" description="Acidic residues" evidence="1">
    <location>
        <begin position="402"/>
        <end position="411"/>
    </location>
</feature>
<sequence>MFDTLPDPATYGELTPKELVTAIREYHQAEAQMTARKLACIAHLVALREAEAAEEEKLWVYDPWAGARDEVAAALALSPRRASGQLRLAEALAVRLPQVAALLDAGVINARVAASIVYRTALVTPAAQPVIDAEIAARAGSYTTASDTDVELAVDAIIDEHDPDAVRRYRDATQGLDVQFGKPDDVTGTASVFGRILATDAEVAARVLNAMADTVCREDPRSRGELRHAGFGAVFRGHDRLICQCGRPDCVAASIPSKVKSIVVHILAEAGTLDAALAEVAAAQHFHHPNDPTPPTVDLDAIARDADAAASARAAEPVTRWPWDTPTTHDGDGARPDIGHGDDSPNTPPPPATGYDAYLAPPTDDGGDDDEDPPWAAPGPGTNTNGDEPDTLTNHGHATAPTDDDGDDEDPPWAAPGPGAPPPPPDHPDTGTAATPNTDQPGPATPATEGHTSATPDPDSTEPSAAHTCPPAVSTGGHIIPTLLLAELIRTGATIELLPPPAQDPEPHYQFSDQLRRFITLRDLRCSFPGCTRTAEKLDIDHTIAHADHGHTHPSNGKLLCREHHLAKTFPTTAGQWTDEQLPNGDIYWTAPTGHSYLTEPRSRTLLPHANLTTSTTPFIHPNKRRRTTTPTTPMPTRQRTRQHDRHQRITTEREHNAQLRALDTGPPTRSPFR</sequence>
<dbReference type="CDD" id="cd00085">
    <property type="entry name" value="HNHc"/>
    <property type="match status" value="1"/>
</dbReference>
<reference evidence="3 4" key="1">
    <citation type="journal article" date="2019" name="Emerg. Microbes Infect.">
        <title>Comprehensive subspecies identification of 175 nontuberculous mycobacteria species based on 7547 genomic profiles.</title>
        <authorList>
            <person name="Matsumoto Y."/>
            <person name="Kinjo T."/>
            <person name="Motooka D."/>
            <person name="Nabeya D."/>
            <person name="Jung N."/>
            <person name="Uechi K."/>
            <person name="Horii T."/>
            <person name="Iida T."/>
            <person name="Fujita J."/>
            <person name="Nakamura S."/>
        </authorList>
    </citation>
    <scope>NUCLEOTIDE SEQUENCE [LARGE SCALE GENOMIC DNA]</scope>
    <source>
        <strain evidence="3 4">JCM 13392</strain>
    </source>
</reference>
<evidence type="ECO:0000259" key="2">
    <source>
        <dbReference type="SMART" id="SM00507"/>
    </source>
</evidence>
<evidence type="ECO:0000313" key="3">
    <source>
        <dbReference type="EMBL" id="GFG59097.1"/>
    </source>
</evidence>
<feature type="domain" description="HNH nuclease" evidence="2">
    <location>
        <begin position="514"/>
        <end position="566"/>
    </location>
</feature>
<accession>A0A7I9WPE1</accession>
<feature type="region of interest" description="Disordered" evidence="1">
    <location>
        <begin position="307"/>
        <end position="476"/>
    </location>
</feature>
<dbReference type="SMART" id="SM00507">
    <property type="entry name" value="HNHc"/>
    <property type="match status" value="1"/>
</dbReference>
<dbReference type="InterPro" id="IPR003615">
    <property type="entry name" value="HNH_nuc"/>
</dbReference>
<proteinExistence type="predicted"/>
<dbReference type="Proteomes" id="UP000465241">
    <property type="component" value="Unassembled WGS sequence"/>
</dbReference>
<evidence type="ECO:0000313" key="4">
    <source>
        <dbReference type="Proteomes" id="UP000465241"/>
    </source>
</evidence>
<evidence type="ECO:0000256" key="1">
    <source>
        <dbReference type="SAM" id="MobiDB-lite"/>
    </source>
</evidence>
<feature type="compositionally biased region" description="Polar residues" evidence="1">
    <location>
        <begin position="382"/>
        <end position="394"/>
    </location>
</feature>
<feature type="region of interest" description="Disordered" evidence="1">
    <location>
        <begin position="613"/>
        <end position="674"/>
    </location>
</feature>
<organism evidence="3 4">
    <name type="scientific">Mycolicibacterium murale</name>
    <dbReference type="NCBI Taxonomy" id="182220"/>
    <lineage>
        <taxon>Bacteria</taxon>
        <taxon>Bacillati</taxon>
        <taxon>Actinomycetota</taxon>
        <taxon>Actinomycetes</taxon>
        <taxon>Mycobacteriales</taxon>
        <taxon>Mycobacteriaceae</taxon>
        <taxon>Mycolicibacterium</taxon>
    </lineage>
</organism>
<dbReference type="InterPro" id="IPR003870">
    <property type="entry name" value="DUF222"/>
</dbReference>
<dbReference type="AlphaFoldDB" id="A0A7I9WPE1"/>
<feature type="compositionally biased region" description="Basic and acidic residues" evidence="1">
    <location>
        <begin position="648"/>
        <end position="658"/>
    </location>
</feature>
<feature type="compositionally biased region" description="Basic and acidic residues" evidence="1">
    <location>
        <begin position="327"/>
        <end position="343"/>
    </location>
</feature>
<comment type="caution">
    <text evidence="3">The sequence shown here is derived from an EMBL/GenBank/DDBJ whole genome shotgun (WGS) entry which is preliminary data.</text>
</comment>
<keyword evidence="4" id="KW-1185">Reference proteome</keyword>
<dbReference type="Gene3D" id="1.10.30.50">
    <property type="match status" value="1"/>
</dbReference>